<comment type="subcellular location">
    <subcellularLocation>
        <location evidence="1 9">Nucleus</location>
    </subcellularLocation>
</comment>
<keyword evidence="8 9" id="KW-0687">Ribonucleoprotein</keyword>
<dbReference type="GO" id="GO:0005688">
    <property type="term" value="C:U6 snRNP"/>
    <property type="evidence" value="ECO:0007669"/>
    <property type="project" value="UniProtKB-UniRule"/>
</dbReference>
<evidence type="ECO:0000256" key="7">
    <source>
        <dbReference type="ARBA" id="ARBA00023242"/>
    </source>
</evidence>
<dbReference type="CDD" id="cd01727">
    <property type="entry name" value="LSm8"/>
    <property type="match status" value="1"/>
</dbReference>
<name>A0A2U1JD15_SMIAN</name>
<dbReference type="FunFam" id="2.30.30.100:FF:000027">
    <property type="entry name" value="U6 snRNA-associated Sm-like protein LSm8"/>
    <property type="match status" value="1"/>
</dbReference>
<feature type="domain" description="Sm" evidence="10">
    <location>
        <begin position="1"/>
        <end position="76"/>
    </location>
</feature>
<dbReference type="PROSITE" id="PS52002">
    <property type="entry name" value="SM"/>
    <property type="match status" value="1"/>
</dbReference>
<keyword evidence="12" id="KW-1185">Reference proteome</keyword>
<evidence type="ECO:0000256" key="1">
    <source>
        <dbReference type="ARBA" id="ARBA00004123"/>
    </source>
</evidence>
<reference evidence="11 12" key="1">
    <citation type="journal article" date="2018" name="MBio">
        <title>Comparative Genomics Reveals the Core Gene Toolbox for the Fungus-Insect Symbiosis.</title>
        <authorList>
            <person name="Wang Y."/>
            <person name="Stata M."/>
            <person name="Wang W."/>
            <person name="Stajich J.E."/>
            <person name="White M.M."/>
            <person name="Moncalvo J.M."/>
        </authorList>
    </citation>
    <scope>NUCLEOTIDE SEQUENCE [LARGE SCALE GENOMIC DNA]</scope>
    <source>
        <strain evidence="11 12">AUS-126-30</strain>
    </source>
</reference>
<dbReference type="GO" id="GO:0003729">
    <property type="term" value="F:mRNA binding"/>
    <property type="evidence" value="ECO:0007669"/>
    <property type="project" value="TreeGrafter"/>
</dbReference>
<evidence type="ECO:0000256" key="6">
    <source>
        <dbReference type="ARBA" id="ARBA00023187"/>
    </source>
</evidence>
<dbReference type="InterPro" id="IPR047575">
    <property type="entry name" value="Sm"/>
</dbReference>
<dbReference type="InterPro" id="IPR034103">
    <property type="entry name" value="Lsm8"/>
</dbReference>
<dbReference type="Proteomes" id="UP000245591">
    <property type="component" value="Unassembled WGS sequence"/>
</dbReference>
<comment type="caution">
    <text evidence="11">The sequence shown here is derived from an EMBL/GenBank/DDBJ whole genome shotgun (WGS) entry which is preliminary data.</text>
</comment>
<dbReference type="GO" id="GO:0000398">
    <property type="term" value="P:mRNA splicing, via spliceosome"/>
    <property type="evidence" value="ECO:0007669"/>
    <property type="project" value="UniProtKB-UniRule"/>
</dbReference>
<dbReference type="Pfam" id="PF01423">
    <property type="entry name" value="LSM"/>
    <property type="match status" value="1"/>
</dbReference>
<keyword evidence="3 9" id="KW-0507">mRNA processing</keyword>
<dbReference type="SUPFAM" id="SSF50182">
    <property type="entry name" value="Sm-like ribonucleoproteins"/>
    <property type="match status" value="1"/>
</dbReference>
<accession>A0A2U1JD15</accession>
<dbReference type="AlphaFoldDB" id="A0A2U1JD15"/>
<dbReference type="GO" id="GO:0071011">
    <property type="term" value="C:precatalytic spliceosome"/>
    <property type="evidence" value="ECO:0007669"/>
    <property type="project" value="TreeGrafter"/>
</dbReference>
<keyword evidence="6 9" id="KW-0508">mRNA splicing</keyword>
<evidence type="ECO:0000313" key="11">
    <source>
        <dbReference type="EMBL" id="PWA02996.1"/>
    </source>
</evidence>
<keyword evidence="5 9" id="KW-0694">RNA-binding</keyword>
<keyword evidence="4 9" id="KW-0747">Spliceosome</keyword>
<gene>
    <name evidence="9" type="primary">LSM8</name>
    <name evidence="11" type="ORF">BB558_000834</name>
</gene>
<dbReference type="EMBL" id="MBFU01000038">
    <property type="protein sequence ID" value="PWA02996.1"/>
    <property type="molecule type" value="Genomic_DNA"/>
</dbReference>
<dbReference type="SMART" id="SM00651">
    <property type="entry name" value="Sm"/>
    <property type="match status" value="1"/>
</dbReference>
<evidence type="ECO:0000256" key="3">
    <source>
        <dbReference type="ARBA" id="ARBA00022664"/>
    </source>
</evidence>
<evidence type="ECO:0000313" key="12">
    <source>
        <dbReference type="Proteomes" id="UP000245591"/>
    </source>
</evidence>
<comment type="function">
    <text evidence="9">Plays role in pre-mRNA splicing as component of the U4/U6-U5 tri-snRNP complex that is involved in spliceosome assembly, and as component of the precatalytic spliceosome (spliceosome B complex). The heptameric LSM2-8 complex binds specifically to the 3'-terminal U-tract of U6 snRNA.</text>
</comment>
<protein>
    <recommendedName>
        <fullName evidence="9">LSM2-LSM8 complex subunit LSM8</fullName>
    </recommendedName>
</protein>
<organism evidence="11 12">
    <name type="scientific">Smittium angustum</name>
    <dbReference type="NCBI Taxonomy" id="133377"/>
    <lineage>
        <taxon>Eukaryota</taxon>
        <taxon>Fungi</taxon>
        <taxon>Fungi incertae sedis</taxon>
        <taxon>Zoopagomycota</taxon>
        <taxon>Kickxellomycotina</taxon>
        <taxon>Harpellomycetes</taxon>
        <taxon>Harpellales</taxon>
        <taxon>Legeriomycetaceae</taxon>
        <taxon>Smittium</taxon>
    </lineage>
</organism>
<dbReference type="InterPro" id="IPR044642">
    <property type="entry name" value="PTHR15588"/>
</dbReference>
<dbReference type="PANTHER" id="PTHR15588:SF9">
    <property type="entry name" value="U6 SNRNA-ASSOCIATED SM-LIKE PROTEIN LSM8"/>
    <property type="match status" value="1"/>
</dbReference>
<evidence type="ECO:0000256" key="9">
    <source>
        <dbReference type="RuleBase" id="RU365048"/>
    </source>
</evidence>
<dbReference type="GO" id="GO:0046540">
    <property type="term" value="C:U4/U6 x U5 tri-snRNP complex"/>
    <property type="evidence" value="ECO:0007669"/>
    <property type="project" value="UniProtKB-UniRule"/>
</dbReference>
<evidence type="ECO:0000256" key="2">
    <source>
        <dbReference type="ARBA" id="ARBA00006850"/>
    </source>
</evidence>
<evidence type="ECO:0000259" key="10">
    <source>
        <dbReference type="PROSITE" id="PS52002"/>
    </source>
</evidence>
<dbReference type="PANTHER" id="PTHR15588">
    <property type="entry name" value="LSM1"/>
    <property type="match status" value="1"/>
</dbReference>
<evidence type="ECO:0000256" key="4">
    <source>
        <dbReference type="ARBA" id="ARBA00022728"/>
    </source>
</evidence>
<dbReference type="Gene3D" id="2.30.30.100">
    <property type="match status" value="1"/>
</dbReference>
<dbReference type="InterPro" id="IPR001163">
    <property type="entry name" value="Sm_dom_euk/arc"/>
</dbReference>
<comment type="similarity">
    <text evidence="2 9">Belongs to the snRNP Sm proteins family.</text>
</comment>
<evidence type="ECO:0000256" key="8">
    <source>
        <dbReference type="ARBA" id="ARBA00023274"/>
    </source>
</evidence>
<proteinExistence type="inferred from homology"/>
<sequence>MAELHLFVDKKVAVMTNDGRILVGMLTGFDQTTNLILQDSVERVFGSGSEGVEFVNVGLYLIRGDEVAMVGLVDEKIDEAVDWQQIRCEPLPPIKH</sequence>
<dbReference type="InterPro" id="IPR010920">
    <property type="entry name" value="LSM_dom_sf"/>
</dbReference>
<evidence type="ECO:0000256" key="5">
    <source>
        <dbReference type="ARBA" id="ARBA00022884"/>
    </source>
</evidence>
<keyword evidence="7 9" id="KW-0539">Nucleus</keyword>
<comment type="subunit">
    <text evidence="9">LSm subunits form a heteromer with a doughnut shape.</text>
</comment>